<evidence type="ECO:0000256" key="8">
    <source>
        <dbReference type="SAM" id="MobiDB-lite"/>
    </source>
</evidence>
<feature type="compositionally biased region" description="Basic and acidic residues" evidence="8">
    <location>
        <begin position="220"/>
        <end position="230"/>
    </location>
</feature>
<organism evidence="11 12">
    <name type="scientific">Labilithrix luteola</name>
    <dbReference type="NCBI Taxonomy" id="1391654"/>
    <lineage>
        <taxon>Bacteria</taxon>
        <taxon>Pseudomonadati</taxon>
        <taxon>Myxococcota</taxon>
        <taxon>Polyangia</taxon>
        <taxon>Polyangiales</taxon>
        <taxon>Labilitrichaceae</taxon>
        <taxon>Labilithrix</taxon>
    </lineage>
</organism>
<keyword evidence="11" id="KW-0969">Cilium</keyword>
<keyword evidence="11" id="KW-0966">Cell projection</keyword>
<gene>
    <name evidence="11" type="ORF">AKJ09_01337</name>
</gene>
<evidence type="ECO:0000256" key="7">
    <source>
        <dbReference type="PROSITE-ProRule" id="PRU00473"/>
    </source>
</evidence>
<dbReference type="Proteomes" id="UP000064967">
    <property type="component" value="Chromosome"/>
</dbReference>
<evidence type="ECO:0000313" key="12">
    <source>
        <dbReference type="Proteomes" id="UP000064967"/>
    </source>
</evidence>
<reference evidence="11 12" key="1">
    <citation type="submission" date="2015-08" db="EMBL/GenBank/DDBJ databases">
        <authorList>
            <person name="Babu N.S."/>
            <person name="Beckwith C.J."/>
            <person name="Beseler K.G."/>
            <person name="Brison A."/>
            <person name="Carone J.V."/>
            <person name="Caskin T.P."/>
            <person name="Diamond M."/>
            <person name="Durham M.E."/>
            <person name="Foxe J.M."/>
            <person name="Go M."/>
            <person name="Henderson B.A."/>
            <person name="Jones I.B."/>
            <person name="McGettigan J.A."/>
            <person name="Micheletti S.J."/>
            <person name="Nasrallah M.E."/>
            <person name="Ortiz D."/>
            <person name="Piller C.R."/>
            <person name="Privatt S.R."/>
            <person name="Schneider S.L."/>
            <person name="Sharp S."/>
            <person name="Smith T.C."/>
            <person name="Stanton J.D."/>
            <person name="Ullery H.E."/>
            <person name="Wilson R.J."/>
            <person name="Serrano M.G."/>
            <person name="Buck G."/>
            <person name="Lee V."/>
            <person name="Wang Y."/>
            <person name="Carvalho R."/>
            <person name="Voegtly L."/>
            <person name="Shi R."/>
            <person name="Duckworth R."/>
            <person name="Johnson A."/>
            <person name="Loviza R."/>
            <person name="Walstead R."/>
            <person name="Shah Z."/>
            <person name="Kiflezghi M."/>
            <person name="Wade K."/>
            <person name="Ball S.L."/>
            <person name="Bradley K.W."/>
            <person name="Asai D.J."/>
            <person name="Bowman C.A."/>
            <person name="Russell D.A."/>
            <person name="Pope W.H."/>
            <person name="Jacobs-Sera D."/>
            <person name="Hendrix R.W."/>
            <person name="Hatfull G.F."/>
        </authorList>
    </citation>
    <scope>NUCLEOTIDE SEQUENCE [LARGE SCALE GENOMIC DNA]</scope>
    <source>
        <strain evidence="11 12">DSM 27648</strain>
    </source>
</reference>
<evidence type="ECO:0000256" key="5">
    <source>
        <dbReference type="ARBA" id="ARBA00022989"/>
    </source>
</evidence>
<proteinExistence type="inferred from homology"/>
<dbReference type="PROSITE" id="PS51123">
    <property type="entry name" value="OMPA_2"/>
    <property type="match status" value="1"/>
</dbReference>
<dbReference type="Gene3D" id="3.30.1330.60">
    <property type="entry name" value="OmpA-like domain"/>
    <property type="match status" value="1"/>
</dbReference>
<keyword evidence="5 9" id="KW-1133">Transmembrane helix</keyword>
<evidence type="ECO:0000256" key="9">
    <source>
        <dbReference type="SAM" id="Phobius"/>
    </source>
</evidence>
<comment type="subcellular location">
    <subcellularLocation>
        <location evidence="1">Cell membrane</location>
        <topology evidence="1">Single-pass membrane protein</topology>
    </subcellularLocation>
</comment>
<comment type="similarity">
    <text evidence="2">Belongs to the MotB family.</text>
</comment>
<protein>
    <submittedName>
        <fullName evidence="11">Flagellar motor rotation protein MotB</fullName>
    </submittedName>
</protein>
<name>A0A0K1PMA7_9BACT</name>
<dbReference type="EMBL" id="CP012333">
    <property type="protein sequence ID" value="AKU94673.1"/>
    <property type="molecule type" value="Genomic_DNA"/>
</dbReference>
<evidence type="ECO:0000259" key="10">
    <source>
        <dbReference type="PROSITE" id="PS51123"/>
    </source>
</evidence>
<dbReference type="InterPro" id="IPR036737">
    <property type="entry name" value="OmpA-like_sf"/>
</dbReference>
<evidence type="ECO:0000313" key="11">
    <source>
        <dbReference type="EMBL" id="AKU94673.1"/>
    </source>
</evidence>
<dbReference type="KEGG" id="llu:AKJ09_01337"/>
<dbReference type="PATRIC" id="fig|1391654.3.peg.1354"/>
<dbReference type="Pfam" id="PF00691">
    <property type="entry name" value="OmpA"/>
    <property type="match status" value="1"/>
</dbReference>
<evidence type="ECO:0000256" key="4">
    <source>
        <dbReference type="ARBA" id="ARBA00022692"/>
    </source>
</evidence>
<evidence type="ECO:0000256" key="1">
    <source>
        <dbReference type="ARBA" id="ARBA00004162"/>
    </source>
</evidence>
<dbReference type="GO" id="GO:0005886">
    <property type="term" value="C:plasma membrane"/>
    <property type="evidence" value="ECO:0007669"/>
    <property type="project" value="UniProtKB-SubCell"/>
</dbReference>
<feature type="transmembrane region" description="Helical" evidence="9">
    <location>
        <begin position="15"/>
        <end position="36"/>
    </location>
</feature>
<feature type="domain" description="OmpA-like" evidence="10">
    <location>
        <begin position="117"/>
        <end position="237"/>
    </location>
</feature>
<feature type="region of interest" description="Disordered" evidence="8">
    <location>
        <begin position="214"/>
        <end position="242"/>
    </location>
</feature>
<dbReference type="STRING" id="1391654.AKJ09_01337"/>
<dbReference type="RefSeq" id="WP_146646233.1">
    <property type="nucleotide sequence ID" value="NZ_CP012333.1"/>
</dbReference>
<keyword evidence="11" id="KW-0282">Flagellum</keyword>
<sequence length="242" mass="26884">MRKKKHAEHVNHERWLVSYADFITLLFAFFVVMFAVSQVDSKKVGRFTESFSKAVGIDFFPETGAGMLPGGDIPLPSQDAQKKGQALPAELSDLRQSILAMSARAELPTSMQVLERRNEIVVRLSDNLLFDTGDDALKEPAHKAIQTLALELSKRPVDVRVEGHTDDRPIHTPRFRSNWELSTSRATMVVRDLAAAGIAPVHLSAAGYGEFHPLGPNDSDEARKQNRRVDIVVSVTQREGDK</sequence>
<dbReference type="CDD" id="cd07185">
    <property type="entry name" value="OmpA_C-like"/>
    <property type="match status" value="1"/>
</dbReference>
<dbReference type="SUPFAM" id="SSF103088">
    <property type="entry name" value="OmpA-like"/>
    <property type="match status" value="1"/>
</dbReference>
<keyword evidence="3" id="KW-1003">Cell membrane</keyword>
<evidence type="ECO:0000256" key="6">
    <source>
        <dbReference type="ARBA" id="ARBA00023136"/>
    </source>
</evidence>
<accession>A0A0K1PMA7</accession>
<dbReference type="InterPro" id="IPR025713">
    <property type="entry name" value="MotB-like_N_dom"/>
</dbReference>
<dbReference type="InterPro" id="IPR050330">
    <property type="entry name" value="Bact_OuterMem_StrucFunc"/>
</dbReference>
<evidence type="ECO:0000256" key="2">
    <source>
        <dbReference type="ARBA" id="ARBA00008914"/>
    </source>
</evidence>
<dbReference type="PANTHER" id="PTHR30329:SF21">
    <property type="entry name" value="LIPOPROTEIN YIAD-RELATED"/>
    <property type="match status" value="1"/>
</dbReference>
<keyword evidence="4 9" id="KW-0812">Transmembrane</keyword>
<dbReference type="Pfam" id="PF13677">
    <property type="entry name" value="MotB_plug"/>
    <property type="match status" value="1"/>
</dbReference>
<dbReference type="InterPro" id="IPR006665">
    <property type="entry name" value="OmpA-like"/>
</dbReference>
<dbReference type="AlphaFoldDB" id="A0A0K1PMA7"/>
<keyword evidence="6 7" id="KW-0472">Membrane</keyword>
<dbReference type="OrthoDB" id="9783110at2"/>
<dbReference type="PANTHER" id="PTHR30329">
    <property type="entry name" value="STATOR ELEMENT OF FLAGELLAR MOTOR COMPLEX"/>
    <property type="match status" value="1"/>
</dbReference>
<keyword evidence="12" id="KW-1185">Reference proteome</keyword>
<evidence type="ECO:0000256" key="3">
    <source>
        <dbReference type="ARBA" id="ARBA00022475"/>
    </source>
</evidence>